<dbReference type="Gene3D" id="2.60.120.380">
    <property type="match status" value="1"/>
</dbReference>
<organism evidence="8 9">
    <name type="scientific">Putridiphycobacter roseus</name>
    <dbReference type="NCBI Taxonomy" id="2219161"/>
    <lineage>
        <taxon>Bacteria</taxon>
        <taxon>Pseudomonadati</taxon>
        <taxon>Bacteroidota</taxon>
        <taxon>Flavobacteriia</taxon>
        <taxon>Flavobacteriales</taxon>
        <taxon>Crocinitomicaceae</taxon>
        <taxon>Putridiphycobacter</taxon>
    </lineage>
</organism>
<dbReference type="Pfam" id="PF00082">
    <property type="entry name" value="Peptidase_S8"/>
    <property type="match status" value="1"/>
</dbReference>
<keyword evidence="2 6" id="KW-0645">Protease</keyword>
<dbReference type="GO" id="GO:0005975">
    <property type="term" value="P:carbohydrate metabolic process"/>
    <property type="evidence" value="ECO:0007669"/>
    <property type="project" value="UniProtKB-ARBA"/>
</dbReference>
<evidence type="ECO:0000256" key="6">
    <source>
        <dbReference type="PROSITE-ProRule" id="PRU01240"/>
    </source>
</evidence>
<evidence type="ECO:0000256" key="3">
    <source>
        <dbReference type="ARBA" id="ARBA00022729"/>
    </source>
</evidence>
<dbReference type="Gene3D" id="3.40.50.200">
    <property type="entry name" value="Peptidase S8/S53 domain"/>
    <property type="match status" value="1"/>
</dbReference>
<dbReference type="SMART" id="SM00137">
    <property type="entry name" value="MAM"/>
    <property type="match status" value="1"/>
</dbReference>
<dbReference type="CDD" id="cd06263">
    <property type="entry name" value="MAM"/>
    <property type="match status" value="1"/>
</dbReference>
<dbReference type="NCBIfam" id="TIGR04183">
    <property type="entry name" value="Por_Secre_tail"/>
    <property type="match status" value="1"/>
</dbReference>
<dbReference type="RefSeq" id="WP_111062795.1">
    <property type="nucleotide sequence ID" value="NZ_JBHUCU010000016.1"/>
</dbReference>
<reference evidence="8 9" key="1">
    <citation type="submission" date="2018-06" db="EMBL/GenBank/DDBJ databases">
        <title>The draft genome sequence of Crocinitomix sp. SM1701.</title>
        <authorList>
            <person name="Zhang X."/>
        </authorList>
    </citation>
    <scope>NUCLEOTIDE SEQUENCE [LARGE SCALE GENOMIC DNA]</scope>
    <source>
        <strain evidence="8 9">SM1701</strain>
    </source>
</reference>
<dbReference type="InterPro" id="IPR051048">
    <property type="entry name" value="Peptidase_S8/S53_subtilisin"/>
</dbReference>
<evidence type="ECO:0000313" key="9">
    <source>
        <dbReference type="Proteomes" id="UP000249248"/>
    </source>
</evidence>
<dbReference type="Pfam" id="PF18962">
    <property type="entry name" value="Por_Secre_tail"/>
    <property type="match status" value="1"/>
</dbReference>
<dbReference type="GO" id="GO:0004252">
    <property type="term" value="F:serine-type endopeptidase activity"/>
    <property type="evidence" value="ECO:0007669"/>
    <property type="project" value="UniProtKB-UniRule"/>
</dbReference>
<accession>A0A2W1N148</accession>
<dbReference type="OrthoDB" id="9792152at2"/>
<evidence type="ECO:0000256" key="1">
    <source>
        <dbReference type="ARBA" id="ARBA00011073"/>
    </source>
</evidence>
<dbReference type="GO" id="GO:0004553">
    <property type="term" value="F:hydrolase activity, hydrolyzing O-glycosyl compounds"/>
    <property type="evidence" value="ECO:0007669"/>
    <property type="project" value="UniProtKB-ARBA"/>
</dbReference>
<dbReference type="InterPro" id="IPR015500">
    <property type="entry name" value="Peptidase_S8_subtilisin-rel"/>
</dbReference>
<dbReference type="EMBL" id="QKSB01000004">
    <property type="protein sequence ID" value="PZE17270.1"/>
    <property type="molecule type" value="Genomic_DNA"/>
</dbReference>
<evidence type="ECO:0000256" key="2">
    <source>
        <dbReference type="ARBA" id="ARBA00022670"/>
    </source>
</evidence>
<dbReference type="InterPro" id="IPR026444">
    <property type="entry name" value="Secre_tail"/>
</dbReference>
<evidence type="ECO:0000313" key="8">
    <source>
        <dbReference type="EMBL" id="PZE17270.1"/>
    </source>
</evidence>
<dbReference type="PANTHER" id="PTHR43399:SF4">
    <property type="entry name" value="CELL WALL-ASSOCIATED PROTEASE"/>
    <property type="match status" value="1"/>
</dbReference>
<dbReference type="InterPro" id="IPR000209">
    <property type="entry name" value="Peptidase_S8/S53_dom"/>
</dbReference>
<dbReference type="PROSITE" id="PS00138">
    <property type="entry name" value="SUBTILASE_SER"/>
    <property type="match status" value="1"/>
</dbReference>
<dbReference type="Gene3D" id="2.60.120.200">
    <property type="match status" value="1"/>
</dbReference>
<evidence type="ECO:0000256" key="4">
    <source>
        <dbReference type="ARBA" id="ARBA00022801"/>
    </source>
</evidence>
<keyword evidence="5 6" id="KW-0720">Serine protease</keyword>
<dbReference type="GO" id="GO:0016020">
    <property type="term" value="C:membrane"/>
    <property type="evidence" value="ECO:0007669"/>
    <property type="project" value="InterPro"/>
</dbReference>
<dbReference type="Proteomes" id="UP000249248">
    <property type="component" value="Unassembled WGS sequence"/>
</dbReference>
<comment type="caution">
    <text evidence="8">The sequence shown here is derived from an EMBL/GenBank/DDBJ whole genome shotgun (WGS) entry which is preliminary data.</text>
</comment>
<dbReference type="GO" id="GO:0006508">
    <property type="term" value="P:proteolysis"/>
    <property type="evidence" value="ECO:0007669"/>
    <property type="project" value="UniProtKB-KW"/>
</dbReference>
<dbReference type="SUPFAM" id="SSF49899">
    <property type="entry name" value="Concanavalin A-like lectins/glucanases"/>
    <property type="match status" value="1"/>
</dbReference>
<name>A0A2W1N148_9FLAO</name>
<feature type="active site" description="Charge relay system" evidence="6">
    <location>
        <position position="246"/>
    </location>
</feature>
<evidence type="ECO:0000256" key="5">
    <source>
        <dbReference type="ARBA" id="ARBA00022825"/>
    </source>
</evidence>
<dbReference type="PROSITE" id="PS50060">
    <property type="entry name" value="MAM_2"/>
    <property type="match status" value="1"/>
</dbReference>
<dbReference type="InterPro" id="IPR023828">
    <property type="entry name" value="Peptidase_S8_Ser-AS"/>
</dbReference>
<sequence length="1201" mass="130646">MIPNLKIYLLVTFCLSFIFHGQVFAQTTIPLYLKAKTIQVEKAEKYKEVAIKLENELSINGKIYRIIQFKTLPNHTEKLALKKLGVELLNYLPKNSFYAAIKTNTKKSVLNAFHVHNIISIAPSYKLSKELYLDEIGSWAINKNTISLNGIYFKGIPKESVIRKLESIGATIIQVNEVEIVQFSIKKSQLPLVYSLPSFYYFEQIDAPSEPENLVGVTDHRSNTLATAYENGLKYDGTGVTVMMQDNSVLNQHIDYQGRFFNGNAAQTGDHGEHVGGIIGGAGNLDPTSRGMAFGADILVYNFNNTNYNTVPSLVTNNDLTITSKSYGNGLNAGYTSLASQLDQQIRMMPALVHVFSAGNSNGSGTTAAGSQWVNITGGHKAGKNVIAVGNVTESDAIASSSSRGPSADGRIKPDICAVGTNVYSTIEPNNYGNKTGTSMACPGVAGTLAQLYQAYKELNSGNNPPSGLIKATVLNTGKDLGNPGPDYIYGWGRINARKAYETVFNNAYIIDNITNGTNDLHTVTVPNGIKQLKVMVYWTDYEGSANASLALVNDINMTITDPTSTQLLPWTLSTTLNATALNTPAVPGVDNRNNMEQISVNNPIPGVYTIDINGFSIPQGPQEYYIVYEMVTEDVVLTYPIGGESFDPTKNEIIRWDAQGDTNPFSIDYSVDNGVSWTNIANSIPASSRFYTWNVPNGIATGEALVRITRGGNTSESHENFSIIGVPTGLNIDWVCADSMHVSWNAVTDATGYEVSLLGNKYMDSIGFTTNTELTISINAGQENWWSVKALEASTNCIGRRALAVYQAIGVVNCLIPIDAAITNDGSFNGTTFLECIAPNGYDLSIELFNNGSSSLSNIPVYYQLNNGSIISESYNGTLNPGANVTHTFLNQVAALNGANELVIWVNYANDGNGLNDSLFYNFNYSNSPPVSLPWSEDFEDFQLCGTASNCEEEICPTIHDFINAANGITDDIDWRTNEGNTPSASTGPTTDFNPGNNSGKYLYLEPSATPVCTNKEAYLISPCLSIEAASILKFGYHMYGTNIGSLHVDAYVNDNWVNDITPAIAGNKGNQWLVQTVDLSAYNGQIINLRFRGITGDGFRSDMAIDDIQVLSTLHTTAFDLEKEFSIYPNPSNGNYNYSYHGDEAIKISISDANGKVIYTQQLSGTEAGAIDISNYANGVYFVEIQSDLNKSIKKIIKY</sequence>
<dbReference type="PRINTS" id="PR00723">
    <property type="entry name" value="SUBTILISIN"/>
</dbReference>
<dbReference type="SUPFAM" id="SSF52743">
    <property type="entry name" value="Subtilisin-like"/>
    <property type="match status" value="1"/>
</dbReference>
<proteinExistence type="inferred from homology"/>
<dbReference type="PANTHER" id="PTHR43399">
    <property type="entry name" value="SUBTILISIN-RELATED"/>
    <property type="match status" value="1"/>
</dbReference>
<dbReference type="CDD" id="cd04842">
    <property type="entry name" value="Peptidases_S8_Kp43_protease"/>
    <property type="match status" value="1"/>
</dbReference>
<keyword evidence="9" id="KW-1185">Reference proteome</keyword>
<comment type="similarity">
    <text evidence="1 6">Belongs to the peptidase S8 family.</text>
</comment>
<dbReference type="Pfam" id="PF00629">
    <property type="entry name" value="MAM"/>
    <property type="match status" value="1"/>
</dbReference>
<dbReference type="InterPro" id="IPR034058">
    <property type="entry name" value="TagA/B/C/D_pept_dom"/>
</dbReference>
<dbReference type="PROSITE" id="PS51892">
    <property type="entry name" value="SUBTILASE"/>
    <property type="match status" value="1"/>
</dbReference>
<protein>
    <recommendedName>
        <fullName evidence="7">MAM domain-containing protein</fullName>
    </recommendedName>
</protein>
<dbReference type="AlphaFoldDB" id="A0A2W1N148"/>
<gene>
    <name evidence="8" type="ORF">DNU06_08325</name>
</gene>
<keyword evidence="4 6" id="KW-0378">Hydrolase</keyword>
<dbReference type="InterPro" id="IPR000998">
    <property type="entry name" value="MAM_dom"/>
</dbReference>
<feature type="active site" description="Charge relay system" evidence="6">
    <location>
        <position position="271"/>
    </location>
</feature>
<feature type="domain" description="MAM" evidence="7">
    <location>
        <begin position="936"/>
        <end position="1120"/>
    </location>
</feature>
<dbReference type="InterPro" id="IPR013320">
    <property type="entry name" value="ConA-like_dom_sf"/>
</dbReference>
<feature type="active site" description="Charge relay system" evidence="6">
    <location>
        <position position="439"/>
    </location>
</feature>
<evidence type="ECO:0000259" key="7">
    <source>
        <dbReference type="PROSITE" id="PS50060"/>
    </source>
</evidence>
<keyword evidence="3" id="KW-0732">Signal</keyword>
<dbReference type="InterPro" id="IPR036852">
    <property type="entry name" value="Peptidase_S8/S53_dom_sf"/>
</dbReference>